<reference evidence="5 6" key="1">
    <citation type="journal article" date="2018" name="Proc. Natl. Acad. Sci. U.S.A.">
        <title>Draft genome sequence of Camellia sinensis var. sinensis provides insights into the evolution of the tea genome and tea quality.</title>
        <authorList>
            <person name="Wei C."/>
            <person name="Yang H."/>
            <person name="Wang S."/>
            <person name="Zhao J."/>
            <person name="Liu C."/>
            <person name="Gao L."/>
            <person name="Xia E."/>
            <person name="Lu Y."/>
            <person name="Tai Y."/>
            <person name="She G."/>
            <person name="Sun J."/>
            <person name="Cao H."/>
            <person name="Tong W."/>
            <person name="Gao Q."/>
            <person name="Li Y."/>
            <person name="Deng W."/>
            <person name="Jiang X."/>
            <person name="Wang W."/>
            <person name="Chen Q."/>
            <person name="Zhang S."/>
            <person name="Li H."/>
            <person name="Wu J."/>
            <person name="Wang P."/>
            <person name="Li P."/>
            <person name="Shi C."/>
            <person name="Zheng F."/>
            <person name="Jian J."/>
            <person name="Huang B."/>
            <person name="Shan D."/>
            <person name="Shi M."/>
            <person name="Fang C."/>
            <person name="Yue Y."/>
            <person name="Li F."/>
            <person name="Li D."/>
            <person name="Wei S."/>
            <person name="Han B."/>
            <person name="Jiang C."/>
            <person name="Yin Y."/>
            <person name="Xia T."/>
            <person name="Zhang Z."/>
            <person name="Bennetzen J.L."/>
            <person name="Zhao S."/>
            <person name="Wan X."/>
        </authorList>
    </citation>
    <scope>NUCLEOTIDE SEQUENCE [LARGE SCALE GENOMIC DNA]</scope>
    <source>
        <strain evidence="6">cv. Shuchazao</strain>
        <tissue evidence="5">Leaf</tissue>
    </source>
</reference>
<keyword evidence="2 3" id="KW-0175">Coiled coil</keyword>
<accession>A0A4S4D4T4</accession>
<evidence type="ECO:0008006" key="7">
    <source>
        <dbReference type="Google" id="ProtNLM"/>
    </source>
</evidence>
<feature type="compositionally biased region" description="Low complexity" evidence="4">
    <location>
        <begin position="75"/>
        <end position="95"/>
    </location>
</feature>
<evidence type="ECO:0000256" key="3">
    <source>
        <dbReference type="SAM" id="Coils"/>
    </source>
</evidence>
<feature type="compositionally biased region" description="Polar residues" evidence="4">
    <location>
        <begin position="458"/>
        <end position="494"/>
    </location>
</feature>
<dbReference type="STRING" id="542762.A0A4S4D4T4"/>
<feature type="compositionally biased region" description="Polar residues" evidence="4">
    <location>
        <begin position="1085"/>
        <end position="1095"/>
    </location>
</feature>
<evidence type="ECO:0000256" key="1">
    <source>
        <dbReference type="ARBA" id="ARBA00005921"/>
    </source>
</evidence>
<sequence length="1115" mass="124886">MRGAVKENVAVKKHAKRRQRRCRKEIRRGNENSAKIRSTTVAAIATVDSGGVSPSEMDRRSWPWKKKSSDKAGAEKAAPASDSAAAATGSQGDQGNYKKQNYVQISVESYSHLTGLEDQVKTLEDQVNELNEKLSAAEIEVTNKDNIVKQHAKVAEEAVSGWEKAEAEALALKNHLESVTLLKLTAEDRASHFDGALKECMRQIRNLKEEHEQKLHEVVLTKTKQWDKIKLELEAKMSNLDQELLRSEAENAALSRSLQERSNMLIMINEEKSQAEAEIELLKSNMESCEREINSLKYELHIISKELEIRNEEKNMSVRSAEVANKQHLEGVKKIAKLEAECQRLRGLVRKKLPGPAALAQMKLEVESLGRDYGETRVRRSPLRPPSPHPPQLPDFSIDGVPKFHKENDFLTDRLLAMEEETKMLKEALAMRTSELQASRNICAKTVSKLQNLESQLRANNQQKSPSKSSLQIPTEGSLSQNAISPPSFTSMSEDGNDDERSCAGSWATTSISELSHFKGKNIKKSNKAENENHLELMDDFLEMEKLAYLSNDSNGAISGSDVSNNMRSEIANQDTTMNPHFHSKEQPELDLLANHESNMKLPVPDRQSDIDPLPLMKLQMRISMLFESKDADMKKILDDIRCVVQETQDSLHLHTVGCVFMESHCSDATCDRQACSEGTEVTEEKEMCLSKDSSINEELVAAISWIHDFVLVLGNEATAVQGTSPDGDVLSQKIQKFSATFDKVINSKLSLLDFVLDLSRVLNKASELHFNVLGYKNNEAEANSSYCIDKVALPENKVVRDTSGDAYPNGCAHFSDSTSDPDIPHEGSFIPTFESNATSGQCSLEEFEQLKLEKDNMVSDLESTKAQLQGTEQLLAELKSQLASAQKLNSLAETQLKCMAESYKSLETRAEELQTEVNLLRAKTENLDNELQEERRNHQDALAKFKDLQEQLRRNESCTVADVDVTTNQERDIAAAAEKLAECQETIFLLGKQLKGLRPQTELMGSPYKERNKKSEDFTEEEPTTSDMNFRDFDQTEMDKAISTFSHRVGNESPMDLYNSHFSPSDTEAKSPISSKHPKHRPTKSGSSFLSSTTPEKHSRGFSRFFTSKGKNGY</sequence>
<feature type="compositionally biased region" description="Polar residues" evidence="4">
    <location>
        <begin position="31"/>
        <end position="41"/>
    </location>
</feature>
<protein>
    <recommendedName>
        <fullName evidence="7">Filament-like plant protein 4</fullName>
    </recommendedName>
</protein>
<comment type="caution">
    <text evidence="5">The sequence shown here is derived from an EMBL/GenBank/DDBJ whole genome shotgun (WGS) entry which is preliminary data.</text>
</comment>
<dbReference type="Proteomes" id="UP000306102">
    <property type="component" value="Unassembled WGS sequence"/>
</dbReference>
<feature type="coiled-coil region" evidence="3">
    <location>
        <begin position="197"/>
        <end position="306"/>
    </location>
</feature>
<feature type="compositionally biased region" description="Basic and acidic residues" evidence="4">
    <location>
        <begin position="1009"/>
        <end position="1018"/>
    </location>
</feature>
<keyword evidence="6" id="KW-1185">Reference proteome</keyword>
<evidence type="ECO:0000256" key="4">
    <source>
        <dbReference type="SAM" id="MobiDB-lite"/>
    </source>
</evidence>
<feature type="region of interest" description="Disordered" evidence="4">
    <location>
        <begin position="1056"/>
        <end position="1115"/>
    </location>
</feature>
<feature type="compositionally biased region" description="Basic residues" evidence="4">
    <location>
        <begin position="11"/>
        <end position="26"/>
    </location>
</feature>
<feature type="compositionally biased region" description="Basic and acidic residues" evidence="4">
    <location>
        <begin position="56"/>
        <end position="74"/>
    </location>
</feature>
<evidence type="ECO:0000313" key="5">
    <source>
        <dbReference type="EMBL" id="THF96843.1"/>
    </source>
</evidence>
<evidence type="ECO:0000256" key="2">
    <source>
        <dbReference type="ARBA" id="ARBA00023054"/>
    </source>
</evidence>
<feature type="region of interest" description="Disordered" evidence="4">
    <location>
        <begin position="458"/>
        <end position="504"/>
    </location>
</feature>
<proteinExistence type="inferred from homology"/>
<dbReference type="InterPro" id="IPR008587">
    <property type="entry name" value="FPP_plant"/>
</dbReference>
<feature type="region of interest" description="Disordered" evidence="4">
    <location>
        <begin position="1"/>
        <end position="96"/>
    </location>
</feature>
<feature type="coiled-coil region" evidence="3">
    <location>
        <begin position="113"/>
        <end position="147"/>
    </location>
</feature>
<feature type="compositionally biased region" description="Polar residues" evidence="4">
    <location>
        <begin position="1106"/>
        <end position="1115"/>
    </location>
</feature>
<comment type="similarity">
    <text evidence="1">Belongs to the FPP family.</text>
</comment>
<evidence type="ECO:0000313" key="6">
    <source>
        <dbReference type="Proteomes" id="UP000306102"/>
    </source>
</evidence>
<dbReference type="AlphaFoldDB" id="A0A4S4D4T4"/>
<gene>
    <name evidence="5" type="ORF">TEA_022337</name>
</gene>
<dbReference type="PANTHER" id="PTHR31580">
    <property type="entry name" value="FILAMENT-LIKE PLANT PROTEIN 4"/>
    <property type="match status" value="1"/>
</dbReference>
<dbReference type="Pfam" id="PF05911">
    <property type="entry name" value="FPP"/>
    <property type="match status" value="1"/>
</dbReference>
<dbReference type="EMBL" id="SDRB02012726">
    <property type="protein sequence ID" value="THF96843.1"/>
    <property type="molecule type" value="Genomic_DNA"/>
</dbReference>
<dbReference type="PANTHER" id="PTHR31580:SF4">
    <property type="entry name" value="FILAMENT-LIKE PLANT PROTEIN 6"/>
    <property type="match status" value="1"/>
</dbReference>
<feature type="region of interest" description="Disordered" evidence="4">
    <location>
        <begin position="1002"/>
        <end position="1030"/>
    </location>
</feature>
<feature type="coiled-coil region" evidence="3">
    <location>
        <begin position="848"/>
        <end position="956"/>
    </location>
</feature>
<organism evidence="5 6">
    <name type="scientific">Camellia sinensis var. sinensis</name>
    <name type="common">China tea</name>
    <dbReference type="NCBI Taxonomy" id="542762"/>
    <lineage>
        <taxon>Eukaryota</taxon>
        <taxon>Viridiplantae</taxon>
        <taxon>Streptophyta</taxon>
        <taxon>Embryophyta</taxon>
        <taxon>Tracheophyta</taxon>
        <taxon>Spermatophyta</taxon>
        <taxon>Magnoliopsida</taxon>
        <taxon>eudicotyledons</taxon>
        <taxon>Gunneridae</taxon>
        <taxon>Pentapetalae</taxon>
        <taxon>asterids</taxon>
        <taxon>Ericales</taxon>
        <taxon>Theaceae</taxon>
        <taxon>Camellia</taxon>
    </lineage>
</organism>
<name>A0A4S4D4T4_CAMSN</name>